<name>A0ABX0GS35_9ACTN</name>
<dbReference type="RefSeq" id="WP_166277056.1">
    <property type="nucleotide sequence ID" value="NZ_JAANNP010000001.1"/>
</dbReference>
<dbReference type="EMBL" id="JAANNP010000001">
    <property type="protein sequence ID" value="NHC12571.1"/>
    <property type="molecule type" value="Genomic_DNA"/>
</dbReference>
<organism evidence="1 2">
    <name type="scientific">Motilibacter deserti</name>
    <dbReference type="NCBI Taxonomy" id="2714956"/>
    <lineage>
        <taxon>Bacteria</taxon>
        <taxon>Bacillati</taxon>
        <taxon>Actinomycetota</taxon>
        <taxon>Actinomycetes</taxon>
        <taxon>Motilibacterales</taxon>
        <taxon>Motilibacteraceae</taxon>
        <taxon>Motilibacter</taxon>
    </lineage>
</organism>
<protein>
    <recommendedName>
        <fullName evidence="3">AAA domain-containing protein</fullName>
    </recommendedName>
</protein>
<comment type="caution">
    <text evidence="1">The sequence shown here is derived from an EMBL/GenBank/DDBJ whole genome shotgun (WGS) entry which is preliminary data.</text>
</comment>
<gene>
    <name evidence="1" type="ORF">G9H71_02080</name>
</gene>
<evidence type="ECO:0000313" key="2">
    <source>
        <dbReference type="Proteomes" id="UP000800981"/>
    </source>
</evidence>
<dbReference type="Proteomes" id="UP000800981">
    <property type="component" value="Unassembled WGS sequence"/>
</dbReference>
<evidence type="ECO:0000313" key="1">
    <source>
        <dbReference type="EMBL" id="NHC12571.1"/>
    </source>
</evidence>
<accession>A0ABX0GS35</accession>
<reference evidence="1 2" key="1">
    <citation type="submission" date="2020-03" db="EMBL/GenBank/DDBJ databases">
        <title>Two novel Motilibacter sp.</title>
        <authorList>
            <person name="Liu S."/>
        </authorList>
    </citation>
    <scope>NUCLEOTIDE SEQUENCE [LARGE SCALE GENOMIC DNA]</scope>
    <source>
        <strain evidence="1 2">E257</strain>
    </source>
</reference>
<proteinExistence type="predicted"/>
<sequence>MSARASIDVPEGLRVLRLVLVTNNGEIEEFSFTSSHTILYGPPNSSKTTTLKIIHYVLGSTKGPQHRVGSSIAEKYAEFRLTVRIRGNIHEIVRRLEHGSIGRVEVDGSLLSPEEFSTWALSRLDWPVLTIPMAQNVQMASKLIPLTFRALLRHVHRNEESWTSFANKEEEYLRRAVTTYFLGLAPERYNNVEYAIVEADRQLIARRIVAAQARETADAAAGAVLRQLGLPPAEGAEDLDQARQHLLAALAEIEGARRDITERGAEAGAATAAGHDSNLGEQYKAVAEAETRAAQAVAGLESVLEEHRHSLAEAVLDQDRLDRLISAVDVFDETPVRVCPACAQTVSRRARQESGECYVCSQPVSPDQRKRRAQIEKRALASEILDLNDAISDALVDLENESSRLSHLGQKRAELAGRLNNERASVLAPFVAALEELAARQARVEVQLASLPAVRAIYKEVEVAVAAVEDAEAVLDDLLQQARDLPDPRREIADRCTVFAGRMNEFLRNFSGNGWGHDYVVLNGDDMTFFVGSRPWDQQLGAEARVLFFFAYSYAILYLQLDLGDRACPPGLLLLDNPYQHGLPDARVEVALRLLFDAALETRTQVVSTQAKPVRGAMKAAHVIRMPREYLK</sequence>
<dbReference type="Gene3D" id="3.40.50.300">
    <property type="entry name" value="P-loop containing nucleotide triphosphate hydrolases"/>
    <property type="match status" value="1"/>
</dbReference>
<evidence type="ECO:0008006" key="3">
    <source>
        <dbReference type="Google" id="ProtNLM"/>
    </source>
</evidence>
<dbReference type="InterPro" id="IPR027417">
    <property type="entry name" value="P-loop_NTPase"/>
</dbReference>
<keyword evidence="2" id="KW-1185">Reference proteome</keyword>
<dbReference type="SUPFAM" id="SSF52540">
    <property type="entry name" value="P-loop containing nucleoside triphosphate hydrolases"/>
    <property type="match status" value="1"/>
</dbReference>